<dbReference type="GO" id="GO:0016462">
    <property type="term" value="F:pyrophosphatase activity"/>
    <property type="evidence" value="ECO:0007669"/>
    <property type="project" value="InterPro"/>
</dbReference>
<dbReference type="InterPro" id="IPR038078">
    <property type="entry name" value="PhoU-like_sf"/>
</dbReference>
<reference evidence="3 4" key="1">
    <citation type="submission" date="2018-08" db="EMBL/GenBank/DDBJ databases">
        <title>Genomic Encyclopedia of Type Strains, Phase IV (KMG-IV): sequencing the most valuable type-strain genomes for metagenomic binning, comparative biology and taxonomic classification.</title>
        <authorList>
            <person name="Goeker M."/>
        </authorList>
    </citation>
    <scope>NUCLEOTIDE SEQUENCE [LARGE SCALE GENOMIC DNA]</scope>
    <source>
        <strain evidence="3 4">DSM 25527</strain>
    </source>
</reference>
<dbReference type="Gene3D" id="1.20.58.220">
    <property type="entry name" value="Phosphate transport system protein phou homolog 2, domain 2"/>
    <property type="match status" value="1"/>
</dbReference>
<dbReference type="PROSITE" id="PS51462">
    <property type="entry name" value="NUDIX"/>
    <property type="match status" value="1"/>
</dbReference>
<accession>A0A397NTW8</accession>
<comment type="caution">
    <text evidence="3">The sequence shown here is derived from an EMBL/GenBank/DDBJ whole genome shotgun (WGS) entry which is preliminary data.</text>
</comment>
<dbReference type="InterPro" id="IPR000086">
    <property type="entry name" value="NUDIX_hydrolase_dom"/>
</dbReference>
<dbReference type="Pfam" id="PF00293">
    <property type="entry name" value="NUDIX"/>
    <property type="match status" value="1"/>
</dbReference>
<sequence>MKEIAIRQVAALPYQIDATGHARVMLITSRESRRWVVPKGNPVKGIALHEAAAHEAFEEAGVTGIACPTALGEYRYAKRRRDGTTQSMNVALFPLLFREQADEWPEQDERETCWFDLADAAEAVDEPELKVLIAGFREPPAPTPLSEWAMPAVQSKMRETLPILRWFHALMPQQGRFFELFEAHAATLVAGSEALAELFQDGADIRAHIAEIIRREHQADDITREVLFDVRRVFVTPFDRSAIIDLIGTMDDAIDQMNATGKSIELYELTTFEPQMRDMTGIIVEAARVTAEAIPLLRRLGPNAQRLHELTSRLIQLEGHADEIHEAGLKALFKAHGNSTPMTFIVGREIYSHLERIVDKFEDIANEVQGLVIDHA</sequence>
<dbReference type="InterPro" id="IPR015797">
    <property type="entry name" value="NUDIX_hydrolase-like_dom_sf"/>
</dbReference>
<dbReference type="AlphaFoldDB" id="A0A397NTW8"/>
<dbReference type="PANTHER" id="PTHR37298:SF1">
    <property type="entry name" value="UPF0111 PROTEIN YKAA"/>
    <property type="match status" value="1"/>
</dbReference>
<evidence type="ECO:0000313" key="3">
    <source>
        <dbReference type="EMBL" id="RIA36861.1"/>
    </source>
</evidence>
<protein>
    <submittedName>
        <fullName evidence="3">Uncharacterized protein Yka (UPF0111/DUF47 family)</fullName>
    </submittedName>
</protein>
<evidence type="ECO:0000313" key="4">
    <source>
        <dbReference type="Proteomes" id="UP000266568"/>
    </source>
</evidence>
<gene>
    <name evidence="3" type="ORF">DFR49_4152</name>
</gene>
<evidence type="ECO:0000256" key="1">
    <source>
        <dbReference type="ARBA" id="ARBA00008591"/>
    </source>
</evidence>
<dbReference type="Pfam" id="PF01865">
    <property type="entry name" value="PhoU_div"/>
    <property type="match status" value="1"/>
</dbReference>
<dbReference type="Proteomes" id="UP000266568">
    <property type="component" value="Unassembled WGS sequence"/>
</dbReference>
<keyword evidence="4" id="KW-1185">Reference proteome</keyword>
<name>A0A397NTW8_9SPHN</name>
<dbReference type="InterPro" id="IPR052912">
    <property type="entry name" value="UPF0111_domain"/>
</dbReference>
<dbReference type="InterPro" id="IPR018445">
    <property type="entry name" value="Put_Phosphate_transp_reg"/>
</dbReference>
<dbReference type="EMBL" id="QXDC01000005">
    <property type="protein sequence ID" value="RIA36861.1"/>
    <property type="molecule type" value="Genomic_DNA"/>
</dbReference>
<evidence type="ECO:0000259" key="2">
    <source>
        <dbReference type="PROSITE" id="PS51462"/>
    </source>
</evidence>
<comment type="similarity">
    <text evidence="1">Belongs to the UPF0111 family.</text>
</comment>
<proteinExistence type="inferred from homology"/>
<dbReference type="SUPFAM" id="SSF55811">
    <property type="entry name" value="Nudix"/>
    <property type="match status" value="1"/>
</dbReference>
<organism evidence="3 4">
    <name type="scientific">Hephaestia caeni</name>
    <dbReference type="NCBI Taxonomy" id="645617"/>
    <lineage>
        <taxon>Bacteria</taxon>
        <taxon>Pseudomonadati</taxon>
        <taxon>Pseudomonadota</taxon>
        <taxon>Alphaproteobacteria</taxon>
        <taxon>Sphingomonadales</taxon>
        <taxon>Sphingomonadaceae</taxon>
        <taxon>Hephaestia</taxon>
    </lineage>
</organism>
<feature type="domain" description="Nudix hydrolase" evidence="2">
    <location>
        <begin position="6"/>
        <end position="137"/>
    </location>
</feature>
<dbReference type="PANTHER" id="PTHR37298">
    <property type="entry name" value="UPF0111 PROTEIN YKAA"/>
    <property type="match status" value="1"/>
</dbReference>
<dbReference type="CDD" id="cd04666">
    <property type="entry name" value="NUDIX_DIPP2_like_Nudt4"/>
    <property type="match status" value="1"/>
</dbReference>
<dbReference type="InterPro" id="IPR047198">
    <property type="entry name" value="DDP-like_NUDIX"/>
</dbReference>
<dbReference type="Gene3D" id="3.90.79.10">
    <property type="entry name" value="Nucleoside Triphosphate Pyrophosphohydrolase"/>
    <property type="match status" value="1"/>
</dbReference>